<feature type="transmembrane region" description="Helical" evidence="6">
    <location>
        <begin position="334"/>
        <end position="354"/>
    </location>
</feature>
<dbReference type="GeneID" id="58229081"/>
<feature type="transmembrane region" description="Helical" evidence="6">
    <location>
        <begin position="157"/>
        <end position="178"/>
    </location>
</feature>
<dbReference type="NCBIfam" id="TIGR00901">
    <property type="entry name" value="2A0125"/>
    <property type="match status" value="1"/>
</dbReference>
<evidence type="ECO:0000313" key="8">
    <source>
        <dbReference type="EMBL" id="KJY98339.1"/>
    </source>
</evidence>
<feature type="transmembrane region" description="Helical" evidence="6">
    <location>
        <begin position="267"/>
        <end position="286"/>
    </location>
</feature>
<feature type="transmembrane region" description="Helical" evidence="6">
    <location>
        <begin position="397"/>
        <end position="415"/>
    </location>
</feature>
<gene>
    <name evidence="8" type="ORF">TW72_11315</name>
</gene>
<evidence type="ECO:0000256" key="6">
    <source>
        <dbReference type="SAM" id="Phobius"/>
    </source>
</evidence>
<feature type="transmembrane region" description="Helical" evidence="6">
    <location>
        <begin position="92"/>
        <end position="111"/>
    </location>
</feature>
<dbReference type="Proteomes" id="UP000033664">
    <property type="component" value="Unassembled WGS sequence"/>
</dbReference>
<evidence type="ECO:0000256" key="2">
    <source>
        <dbReference type="ARBA" id="ARBA00022448"/>
    </source>
</evidence>
<dbReference type="AlphaFoldDB" id="A0A0F4PT77"/>
<feature type="transmembrane region" description="Helical" evidence="6">
    <location>
        <begin position="306"/>
        <end position="327"/>
    </location>
</feature>
<evidence type="ECO:0000256" key="3">
    <source>
        <dbReference type="ARBA" id="ARBA00022692"/>
    </source>
</evidence>
<dbReference type="InterPro" id="IPR036259">
    <property type="entry name" value="MFS_trans_sf"/>
</dbReference>
<dbReference type="Pfam" id="PF07690">
    <property type="entry name" value="MFS_1"/>
    <property type="match status" value="1"/>
</dbReference>
<feature type="domain" description="Major facilitator superfamily (MFS) profile" evidence="7">
    <location>
        <begin position="19"/>
        <end position="452"/>
    </location>
</feature>
<accession>A0A0F4PT77</accession>
<dbReference type="InterPro" id="IPR004752">
    <property type="entry name" value="AmpG_permease/AT-1"/>
</dbReference>
<keyword evidence="2" id="KW-0813">Transport</keyword>
<dbReference type="GO" id="GO:0016020">
    <property type="term" value="C:membrane"/>
    <property type="evidence" value="ECO:0007669"/>
    <property type="project" value="UniProtKB-SubCell"/>
</dbReference>
<dbReference type="GO" id="GO:0022857">
    <property type="term" value="F:transmembrane transporter activity"/>
    <property type="evidence" value="ECO:0007669"/>
    <property type="project" value="InterPro"/>
</dbReference>
<keyword evidence="4 6" id="KW-1133">Transmembrane helix</keyword>
<proteinExistence type="predicted"/>
<sequence length="468" mass="51924">MSHNPVSLQTFFNYFRDRRLLTIFIFGISSGFPWVLIGSVMSAWLKDEGLSRSMIGLFGMVFGAYSINFLWSPLVDRVKIPYVTAWLGQRRSWLLCCQCVILLGTLAMAFVDIGAQLYLVALLALVIATASATQDIAIDAYRIDILDENESEKMSAAAAMATCGWWTGYALLGAMPFFAADIPGIEWPDVYLALALIVAALIAYVFVANEPLSNREHVHEQLEHQYQQKLQQHSNALPLVLKKTLAWLGVTIIEPLRSFFAKNGVKTAIALLAFIFLFKIGEAFLARMSIVFYKEVGFSNSDIATFSKLGTAVLTIIFAFLGSLFNARFGIVKGLFISGVAMAASNLMFSWIAVAGPKLHLYALAIILDGFTQAWSLVAMVAFISMLCDRAFSATHYALLASLGNLGRTLLSGYSGVVVDDWLHGDWSTFFILTALMVLPSLLFLYLIRKRLYQLEQQYHARSAKVKE</sequence>
<dbReference type="Gene3D" id="1.20.1250.20">
    <property type="entry name" value="MFS general substrate transporter like domains"/>
    <property type="match status" value="2"/>
</dbReference>
<dbReference type="InterPro" id="IPR020846">
    <property type="entry name" value="MFS_dom"/>
</dbReference>
<evidence type="ECO:0000313" key="9">
    <source>
        <dbReference type="Proteomes" id="UP000033664"/>
    </source>
</evidence>
<reference evidence="8 9" key="1">
    <citation type="journal article" date="2015" name="BMC Genomics">
        <title>Genome mining reveals unlocked bioactive potential of marine Gram-negative bacteria.</title>
        <authorList>
            <person name="Machado H."/>
            <person name="Sonnenschein E.C."/>
            <person name="Melchiorsen J."/>
            <person name="Gram L."/>
        </authorList>
    </citation>
    <scope>NUCLEOTIDE SEQUENCE [LARGE SCALE GENOMIC DNA]</scope>
    <source>
        <strain evidence="8 9">S3137</strain>
    </source>
</reference>
<comment type="caution">
    <text evidence="8">The sequence shown here is derived from an EMBL/GenBank/DDBJ whole genome shotgun (WGS) entry which is preliminary data.</text>
</comment>
<dbReference type="eggNOG" id="COG2211">
    <property type="taxonomic scope" value="Bacteria"/>
</dbReference>
<keyword evidence="5 6" id="KW-0472">Membrane</keyword>
<keyword evidence="3 6" id="KW-0812">Transmembrane</keyword>
<dbReference type="InterPro" id="IPR011701">
    <property type="entry name" value="MFS"/>
</dbReference>
<organism evidence="8 9">
    <name type="scientific">Pseudoalteromonas ruthenica</name>
    <dbReference type="NCBI Taxonomy" id="151081"/>
    <lineage>
        <taxon>Bacteria</taxon>
        <taxon>Pseudomonadati</taxon>
        <taxon>Pseudomonadota</taxon>
        <taxon>Gammaproteobacteria</taxon>
        <taxon>Alteromonadales</taxon>
        <taxon>Pseudoalteromonadaceae</taxon>
        <taxon>Pseudoalteromonas</taxon>
    </lineage>
</organism>
<dbReference type="OrthoDB" id="9787815at2"/>
<keyword evidence="9" id="KW-1185">Reference proteome</keyword>
<dbReference type="RefSeq" id="WP_045980497.1">
    <property type="nucleotide sequence ID" value="NZ_JXXY01000020.1"/>
</dbReference>
<name>A0A0F4PT77_9GAMM</name>
<dbReference type="EMBL" id="JXXZ01000010">
    <property type="protein sequence ID" value="KJY98339.1"/>
    <property type="molecule type" value="Genomic_DNA"/>
</dbReference>
<dbReference type="SUPFAM" id="SSF103473">
    <property type="entry name" value="MFS general substrate transporter"/>
    <property type="match status" value="1"/>
</dbReference>
<evidence type="ECO:0000256" key="5">
    <source>
        <dbReference type="ARBA" id="ARBA00023136"/>
    </source>
</evidence>
<evidence type="ECO:0000256" key="4">
    <source>
        <dbReference type="ARBA" id="ARBA00022989"/>
    </source>
</evidence>
<feature type="transmembrane region" description="Helical" evidence="6">
    <location>
        <begin position="190"/>
        <end position="207"/>
    </location>
</feature>
<feature type="transmembrane region" description="Helical" evidence="6">
    <location>
        <begin position="360"/>
        <end position="385"/>
    </location>
</feature>
<feature type="transmembrane region" description="Helical" evidence="6">
    <location>
        <begin position="427"/>
        <end position="448"/>
    </location>
</feature>
<dbReference type="PANTHER" id="PTHR12778">
    <property type="entry name" value="SOLUTE CARRIER FAMILY 33 ACETYL-COA TRANSPORTER -RELATED"/>
    <property type="match status" value="1"/>
</dbReference>
<evidence type="ECO:0000256" key="1">
    <source>
        <dbReference type="ARBA" id="ARBA00004141"/>
    </source>
</evidence>
<comment type="subcellular location">
    <subcellularLocation>
        <location evidence="1">Membrane</location>
        <topology evidence="1">Multi-pass membrane protein</topology>
    </subcellularLocation>
</comment>
<dbReference type="PANTHER" id="PTHR12778:SF10">
    <property type="entry name" value="MAJOR FACILITATOR SUPERFAMILY DOMAIN-CONTAINING PROTEIN 3"/>
    <property type="match status" value="1"/>
</dbReference>
<dbReference type="PROSITE" id="PS50850">
    <property type="entry name" value="MFS"/>
    <property type="match status" value="1"/>
</dbReference>
<evidence type="ECO:0000259" key="7">
    <source>
        <dbReference type="PROSITE" id="PS50850"/>
    </source>
</evidence>
<feature type="transmembrane region" description="Helical" evidence="6">
    <location>
        <begin position="50"/>
        <end position="71"/>
    </location>
</feature>
<protein>
    <submittedName>
        <fullName evidence="8">Major facilitator transporter</fullName>
    </submittedName>
</protein>
<dbReference type="PATRIC" id="fig|151081.8.peg.3525"/>
<feature type="transmembrane region" description="Helical" evidence="6">
    <location>
        <begin position="117"/>
        <end position="137"/>
    </location>
</feature>
<feature type="transmembrane region" description="Helical" evidence="6">
    <location>
        <begin position="20"/>
        <end position="44"/>
    </location>
</feature>